<dbReference type="InterPro" id="IPR052977">
    <property type="entry name" value="Polyferredoxin-like_ET"/>
</dbReference>
<dbReference type="SUPFAM" id="SSF54862">
    <property type="entry name" value="4Fe-4S ferredoxins"/>
    <property type="match status" value="1"/>
</dbReference>
<name>A0A2A7B1L4_9FIRM</name>
<proteinExistence type="predicted"/>
<dbReference type="InterPro" id="IPR007525">
    <property type="entry name" value="FrhB_FdhB_C"/>
</dbReference>
<sequence length="405" mass="46123">MACANACPKGAIDIGINKYGYEKVVIDNGKCVDCGLCAKVCARRMQIERHSPIKCYAGQSRDSEKLKHSASGAAFQMLAEIVLELGGVCYGCAGKMINGEYSAYHVRVTNVDELQSILNSKYILSHIGTTYQQIKEDLKNGKLVLFGGTPCQALGLKSFLNNEYENLIVVDVICHGVTSKTIFNDYLREVEKEQNIVITDYIFRDKKAGWGSNFCYSYYDNGDKNKIKIKRFPKEGASHEIHYLRGDISRENCFSCEMSNTNRVSDFTFGDYWAIEIEHPEFIVRNDPALSIRKGINCMMVNTEKGMQYLSKLQEKMVMYEVDLASITRHNSNLLKPSKRGKARDAVLENYYMEGYKKIEENYNDTVGKKRTVYAAKNMIKTHIPDKLRVQIYRMKFLRKLLSGE</sequence>
<dbReference type="Gene3D" id="3.30.70.20">
    <property type="match status" value="1"/>
</dbReference>
<dbReference type="PANTHER" id="PTHR43193:SF2">
    <property type="entry name" value="POLYFERREDOXIN PROTEIN FWDF"/>
    <property type="match status" value="1"/>
</dbReference>
<organism evidence="2 3">
    <name type="scientific">Faecalibacterium prausnitzii</name>
    <dbReference type="NCBI Taxonomy" id="853"/>
    <lineage>
        <taxon>Bacteria</taxon>
        <taxon>Bacillati</taxon>
        <taxon>Bacillota</taxon>
        <taxon>Clostridia</taxon>
        <taxon>Eubacteriales</taxon>
        <taxon>Oscillospiraceae</taxon>
        <taxon>Faecalibacterium</taxon>
    </lineage>
</organism>
<dbReference type="EMBL" id="NMTZ01000002">
    <property type="protein sequence ID" value="PDX85240.1"/>
    <property type="molecule type" value="Genomic_DNA"/>
</dbReference>
<feature type="domain" description="4Fe-4S ferredoxin-type" evidence="1">
    <location>
        <begin position="22"/>
        <end position="50"/>
    </location>
</feature>
<evidence type="ECO:0000313" key="2">
    <source>
        <dbReference type="EMBL" id="PDX85240.1"/>
    </source>
</evidence>
<dbReference type="PROSITE" id="PS51379">
    <property type="entry name" value="4FE4S_FER_2"/>
    <property type="match status" value="1"/>
</dbReference>
<evidence type="ECO:0000259" key="1">
    <source>
        <dbReference type="PROSITE" id="PS51379"/>
    </source>
</evidence>
<reference evidence="2 3" key="1">
    <citation type="journal article" date="2017" name="Front. Microbiol.">
        <title>New Insights into the Diversity of the Genus Faecalibacterium.</title>
        <authorList>
            <person name="Benevides L."/>
            <person name="Burman S."/>
            <person name="Martin R."/>
            <person name="Robert V."/>
            <person name="Thomas M."/>
            <person name="Miquel S."/>
            <person name="Chain F."/>
            <person name="Sokol H."/>
            <person name="Bermudez-Humaran L.G."/>
            <person name="Morrison M."/>
            <person name="Langella P."/>
            <person name="Azevedo V.A."/>
            <person name="Chatel J.M."/>
            <person name="Soares S."/>
        </authorList>
    </citation>
    <scope>NUCLEOTIDE SEQUENCE [LARGE SCALE GENOMIC DNA]</scope>
    <source>
        <strain evidence="2 3">CNCM I 4644</strain>
    </source>
</reference>
<dbReference type="PANTHER" id="PTHR43193">
    <property type="match status" value="1"/>
</dbReference>
<accession>A0A2A7B1L4</accession>
<dbReference type="Pfam" id="PF12838">
    <property type="entry name" value="Fer4_7"/>
    <property type="match status" value="1"/>
</dbReference>
<evidence type="ECO:0000313" key="3">
    <source>
        <dbReference type="Proteomes" id="UP000220480"/>
    </source>
</evidence>
<protein>
    <submittedName>
        <fullName evidence="2">Coenzyme F420 hydrogenase</fullName>
    </submittedName>
</protein>
<dbReference type="Proteomes" id="UP000220480">
    <property type="component" value="Unassembled WGS sequence"/>
</dbReference>
<dbReference type="AlphaFoldDB" id="A0A2A7B1L4"/>
<comment type="caution">
    <text evidence="2">The sequence shown here is derived from an EMBL/GenBank/DDBJ whole genome shotgun (WGS) entry which is preliminary data.</text>
</comment>
<dbReference type="InterPro" id="IPR017896">
    <property type="entry name" value="4Fe4S_Fe-S-bd"/>
</dbReference>
<dbReference type="Pfam" id="PF04432">
    <property type="entry name" value="FrhB_FdhB_C"/>
    <property type="match status" value="1"/>
</dbReference>
<gene>
    <name evidence="2" type="ORF">CGS59_01245</name>
</gene>